<feature type="region of interest" description="Disordered" evidence="2">
    <location>
        <begin position="95"/>
        <end position="114"/>
    </location>
</feature>
<organism evidence="4 5">
    <name type="scientific">Streptodolium elevatio</name>
    <dbReference type="NCBI Taxonomy" id="3157996"/>
    <lineage>
        <taxon>Bacteria</taxon>
        <taxon>Bacillati</taxon>
        <taxon>Actinomycetota</taxon>
        <taxon>Actinomycetes</taxon>
        <taxon>Kitasatosporales</taxon>
        <taxon>Streptomycetaceae</taxon>
        <taxon>Streptodolium</taxon>
    </lineage>
</organism>
<feature type="compositionally biased region" description="Basic and acidic residues" evidence="2">
    <location>
        <begin position="95"/>
        <end position="109"/>
    </location>
</feature>
<proteinExistence type="predicted"/>
<evidence type="ECO:0000259" key="3">
    <source>
        <dbReference type="Pfam" id="PF13581"/>
    </source>
</evidence>
<evidence type="ECO:0000256" key="2">
    <source>
        <dbReference type="SAM" id="MobiDB-lite"/>
    </source>
</evidence>
<dbReference type="PANTHER" id="PTHR35526:SF3">
    <property type="entry name" value="ANTI-SIGMA-F FACTOR RSBW"/>
    <property type="match status" value="1"/>
</dbReference>
<protein>
    <submittedName>
        <fullName evidence="4">ATP-binding protein</fullName>
    </submittedName>
</protein>
<gene>
    <name evidence="4" type="ORF">AB0C36_37070</name>
</gene>
<evidence type="ECO:0000313" key="4">
    <source>
        <dbReference type="EMBL" id="MEU8139098.1"/>
    </source>
</evidence>
<keyword evidence="1" id="KW-0723">Serine/threonine-protein kinase</keyword>
<dbReference type="CDD" id="cd16936">
    <property type="entry name" value="HATPase_RsbW-like"/>
    <property type="match status" value="1"/>
</dbReference>
<dbReference type="Gene3D" id="3.30.565.10">
    <property type="entry name" value="Histidine kinase-like ATPase, C-terminal domain"/>
    <property type="match status" value="1"/>
</dbReference>
<reference evidence="4 5" key="1">
    <citation type="submission" date="2024-06" db="EMBL/GenBank/DDBJ databases">
        <title>The Natural Products Discovery Center: Release of the First 8490 Sequenced Strains for Exploring Actinobacteria Biosynthetic Diversity.</title>
        <authorList>
            <person name="Kalkreuter E."/>
            <person name="Kautsar S.A."/>
            <person name="Yang D."/>
            <person name="Bader C.D."/>
            <person name="Teijaro C.N."/>
            <person name="Fluegel L."/>
            <person name="Davis C.M."/>
            <person name="Simpson J.R."/>
            <person name="Lauterbach L."/>
            <person name="Steele A.D."/>
            <person name="Gui C."/>
            <person name="Meng S."/>
            <person name="Li G."/>
            <person name="Viehrig K."/>
            <person name="Ye F."/>
            <person name="Su P."/>
            <person name="Kiefer A.F."/>
            <person name="Nichols A."/>
            <person name="Cepeda A.J."/>
            <person name="Yan W."/>
            <person name="Fan B."/>
            <person name="Jiang Y."/>
            <person name="Adhikari A."/>
            <person name="Zheng C.-J."/>
            <person name="Schuster L."/>
            <person name="Cowan T.M."/>
            <person name="Smanski M.J."/>
            <person name="Chevrette M.G."/>
            <person name="De Carvalho L.P.S."/>
            <person name="Shen B."/>
        </authorList>
    </citation>
    <scope>NUCLEOTIDE SEQUENCE [LARGE SCALE GENOMIC DNA]</scope>
    <source>
        <strain evidence="4 5">NPDC048946</strain>
    </source>
</reference>
<dbReference type="EMBL" id="JBEZFP010000154">
    <property type="protein sequence ID" value="MEU8139098.1"/>
    <property type="molecule type" value="Genomic_DNA"/>
</dbReference>
<dbReference type="InterPro" id="IPR036890">
    <property type="entry name" value="HATPase_C_sf"/>
</dbReference>
<dbReference type="PANTHER" id="PTHR35526">
    <property type="entry name" value="ANTI-SIGMA-F FACTOR RSBW-RELATED"/>
    <property type="match status" value="1"/>
</dbReference>
<keyword evidence="1" id="KW-0418">Kinase</keyword>
<dbReference type="Pfam" id="PF13581">
    <property type="entry name" value="HATPase_c_2"/>
    <property type="match status" value="1"/>
</dbReference>
<dbReference type="GO" id="GO:0005524">
    <property type="term" value="F:ATP binding"/>
    <property type="evidence" value="ECO:0007669"/>
    <property type="project" value="UniProtKB-KW"/>
</dbReference>
<name>A0ABV3DTL5_9ACTN</name>
<feature type="domain" description="Histidine kinase/HSP90-like ATPase" evidence="3">
    <location>
        <begin position="46"/>
        <end position="142"/>
    </location>
</feature>
<comment type="caution">
    <text evidence="4">The sequence shown here is derived from an EMBL/GenBank/DDBJ whole genome shotgun (WGS) entry which is preliminary data.</text>
</comment>
<dbReference type="InterPro" id="IPR003594">
    <property type="entry name" value="HATPase_dom"/>
</dbReference>
<accession>A0ABV3DTL5</accession>
<dbReference type="Proteomes" id="UP001551482">
    <property type="component" value="Unassembled WGS sequence"/>
</dbReference>
<keyword evidence="1" id="KW-0808">Transferase</keyword>
<evidence type="ECO:0000313" key="5">
    <source>
        <dbReference type="Proteomes" id="UP001551482"/>
    </source>
</evidence>
<dbReference type="SUPFAM" id="SSF55874">
    <property type="entry name" value="ATPase domain of HSP90 chaperone/DNA topoisomerase II/histidine kinase"/>
    <property type="match status" value="1"/>
</dbReference>
<keyword evidence="4" id="KW-0067">ATP-binding</keyword>
<sequence length="151" mass="16096">MGTKERGVGGTCGSRPIAVSATYPCDDRISRARAATREFLVETAPVFPADARVSEDDADLAQLVVSELVTNAHKYAPGPSRLILTRTSDAVHVSVEDSSRDLPRPHGSDPMRSGQHGLEIVVAVCRSLDIRREPVGKRVTAVLGLAHCQAA</sequence>
<evidence type="ECO:0000256" key="1">
    <source>
        <dbReference type="ARBA" id="ARBA00022527"/>
    </source>
</evidence>
<dbReference type="InterPro" id="IPR050267">
    <property type="entry name" value="Anti-sigma-factor_SerPK"/>
</dbReference>
<keyword evidence="4" id="KW-0547">Nucleotide-binding</keyword>
<keyword evidence="5" id="KW-1185">Reference proteome</keyword>
<dbReference type="RefSeq" id="WP_358362966.1">
    <property type="nucleotide sequence ID" value="NZ_JBEZFP010000154.1"/>
</dbReference>